<keyword evidence="2" id="KW-1133">Transmembrane helix</keyword>
<organism evidence="3 4">
    <name type="scientific">Streptomyces turgidiscabies (strain Car8)</name>
    <dbReference type="NCBI Taxonomy" id="698760"/>
    <lineage>
        <taxon>Bacteria</taxon>
        <taxon>Bacillati</taxon>
        <taxon>Actinomycetota</taxon>
        <taxon>Actinomycetes</taxon>
        <taxon>Kitasatosporales</taxon>
        <taxon>Streptomycetaceae</taxon>
        <taxon>Streptomyces</taxon>
    </lineage>
</organism>
<protein>
    <submittedName>
        <fullName evidence="3">Uncharacterized protein</fullName>
    </submittedName>
</protein>
<gene>
    <name evidence="3" type="ORF">STRTUCAR8_05954</name>
</gene>
<feature type="transmembrane region" description="Helical" evidence="2">
    <location>
        <begin position="50"/>
        <end position="68"/>
    </location>
</feature>
<evidence type="ECO:0000313" key="3">
    <source>
        <dbReference type="EMBL" id="ELP69097.1"/>
    </source>
</evidence>
<feature type="region of interest" description="Disordered" evidence="1">
    <location>
        <begin position="71"/>
        <end position="119"/>
    </location>
</feature>
<sequence>MSLGDSQSNGDSTRADDGGYGGTGQTRTRYHDQGTGGVYGGARRTRSSRGTVTAVGVVVLLIAAIAFANRGGDDPAKSDTASTAGGGSGSTSGSAGQPDTAATAASGEQPTTKKAANIPSGFAHNRQGVQSAAANYAVSLGSTGMFRKDSRNSIVDALFTPEAAAKLKGPLDKAYSANLLTRLGLDAAGNAPEGSTFVSRVTPVGTKTVAYGGATATVEVWYVGLSGIAGDKSTNPVTSSWNTWTYDMRWSDDDWKVVSYSEKDGPTPVPGDDRAAASDEISKAIDEYGGFTYAR</sequence>
<comment type="caution">
    <text evidence="3">The sequence shown here is derived from an EMBL/GenBank/DDBJ whole genome shotgun (WGS) entry which is preliminary data.</text>
</comment>
<evidence type="ECO:0000256" key="2">
    <source>
        <dbReference type="SAM" id="Phobius"/>
    </source>
</evidence>
<name>L7FCX8_STRT8</name>
<accession>L7FCX8</accession>
<keyword evidence="2" id="KW-0472">Membrane</keyword>
<dbReference type="PATRIC" id="fig|698760.3.peg.2208"/>
<dbReference type="STRING" id="85558.T45_05961"/>
<dbReference type="GeneID" id="97400082"/>
<dbReference type="Proteomes" id="UP000010931">
    <property type="component" value="Unassembled WGS sequence"/>
</dbReference>
<proteinExistence type="predicted"/>
<dbReference type="AlphaFoldDB" id="L7FCX8"/>
<feature type="compositionally biased region" description="Polar residues" evidence="1">
    <location>
        <begin position="1"/>
        <end position="12"/>
    </location>
</feature>
<dbReference type="EMBL" id="AEJB01000173">
    <property type="protein sequence ID" value="ELP69097.1"/>
    <property type="molecule type" value="Genomic_DNA"/>
</dbReference>
<keyword evidence="2" id="KW-0812">Transmembrane</keyword>
<dbReference type="RefSeq" id="WP_006375672.1">
    <property type="nucleotide sequence ID" value="NZ_AEJB01000173.1"/>
</dbReference>
<feature type="region of interest" description="Disordered" evidence="1">
    <location>
        <begin position="1"/>
        <end position="47"/>
    </location>
</feature>
<keyword evidence="4" id="KW-1185">Reference proteome</keyword>
<evidence type="ECO:0000313" key="4">
    <source>
        <dbReference type="Proteomes" id="UP000010931"/>
    </source>
</evidence>
<reference evidence="3 4" key="1">
    <citation type="journal article" date="2011" name="Plasmid">
        <title>Streptomyces turgidiscabies Car8 contains a modular pathogenicity island that shares virulence genes with other actinobacterial plant pathogens.</title>
        <authorList>
            <person name="Huguet-Tapia J.C."/>
            <person name="Badger J.H."/>
            <person name="Loria R."/>
            <person name="Pettis G.S."/>
        </authorList>
    </citation>
    <scope>NUCLEOTIDE SEQUENCE [LARGE SCALE GENOMIC DNA]</scope>
    <source>
        <strain evidence="3 4">Car8</strain>
    </source>
</reference>
<evidence type="ECO:0000256" key="1">
    <source>
        <dbReference type="SAM" id="MobiDB-lite"/>
    </source>
</evidence>